<dbReference type="EMBL" id="CP000687">
    <property type="protein sequence ID" value="ABY70598.1"/>
    <property type="molecule type" value="Genomic_DNA"/>
</dbReference>
<name>B0BU31_ACTPJ</name>
<organism evidence="1 2">
    <name type="scientific">Actinobacillus pleuropneumoniae serotype 3 (strain JL03)</name>
    <dbReference type="NCBI Taxonomy" id="434271"/>
    <lineage>
        <taxon>Bacteria</taxon>
        <taxon>Pseudomonadati</taxon>
        <taxon>Pseudomonadota</taxon>
        <taxon>Gammaproteobacteria</taxon>
        <taxon>Pasteurellales</taxon>
        <taxon>Pasteurellaceae</taxon>
        <taxon>Actinobacillus</taxon>
    </lineage>
</organism>
<dbReference type="KEGG" id="apj:APJL_2053"/>
<proteinExistence type="predicted"/>
<reference evidence="1 2" key="1">
    <citation type="journal article" date="2008" name="PLoS ONE">
        <title>Genome biology of Actinobacillus pleuropneumoniae JL03, an isolate of serotype 3 prevalent in China.</title>
        <authorList>
            <person name="Xu Z."/>
            <person name="Zhou Y."/>
            <person name="Li L."/>
            <person name="Zhou R."/>
            <person name="Xiao S."/>
            <person name="Wan Y."/>
            <person name="Zhang S."/>
            <person name="Wang K."/>
            <person name="Li W."/>
            <person name="Li L."/>
            <person name="Jin H."/>
            <person name="Kang M."/>
            <person name="Dalai B."/>
            <person name="Li T."/>
            <person name="Liu L."/>
            <person name="Cheng Y."/>
            <person name="Zhang L."/>
            <person name="Xu T."/>
            <person name="Zheng H."/>
            <person name="Pu S."/>
            <person name="Wang B."/>
            <person name="Gu W."/>
            <person name="Zhang X.L."/>
            <person name="Zhu G.-F."/>
            <person name="Wang S."/>
            <person name="Zhao G.-P."/>
            <person name="Chen H."/>
        </authorList>
    </citation>
    <scope>NUCLEOTIDE SEQUENCE [LARGE SCALE GENOMIC DNA]</scope>
    <source>
        <strain evidence="1 2">JL03</strain>
    </source>
</reference>
<accession>B0BU31</accession>
<evidence type="ECO:0000313" key="1">
    <source>
        <dbReference type="EMBL" id="ABY70598.1"/>
    </source>
</evidence>
<gene>
    <name evidence="1" type="ordered locus">APJL_2053</name>
</gene>
<protein>
    <submittedName>
        <fullName evidence="1">Uncharacterized protein</fullName>
    </submittedName>
</protein>
<dbReference type="AlphaFoldDB" id="B0BU31"/>
<dbReference type="Proteomes" id="UP000008547">
    <property type="component" value="Chromosome"/>
</dbReference>
<dbReference type="HOGENOM" id="CLU_3113686_0_0_6"/>
<evidence type="ECO:0000313" key="2">
    <source>
        <dbReference type="Proteomes" id="UP000008547"/>
    </source>
</evidence>
<sequence length="50" mass="6009">MMGCLGLFIVYFLIFNRNCTFFRSVSQKFFDFSLLNLIKHKAFYQGEEDE</sequence>